<dbReference type="SUPFAM" id="SSF57196">
    <property type="entry name" value="EGF/Laminin"/>
    <property type="match status" value="1"/>
</dbReference>
<dbReference type="InterPro" id="IPR000742">
    <property type="entry name" value="EGF"/>
</dbReference>
<dbReference type="PROSITE" id="PS50026">
    <property type="entry name" value="EGF_3"/>
    <property type="match status" value="1"/>
</dbReference>
<evidence type="ECO:0008006" key="8">
    <source>
        <dbReference type="Google" id="ProtNLM"/>
    </source>
</evidence>
<accession>A0A8X6HUF2</accession>
<evidence type="ECO:0000256" key="3">
    <source>
        <dbReference type="PROSITE-ProRule" id="PRU00302"/>
    </source>
</evidence>
<comment type="caution">
    <text evidence="6">The sequence shown here is derived from an EMBL/GenBank/DDBJ whole genome shotgun (WGS) entry which is preliminary data.</text>
</comment>
<evidence type="ECO:0000256" key="1">
    <source>
        <dbReference type="ARBA" id="ARBA00023157"/>
    </source>
</evidence>
<dbReference type="InterPro" id="IPR000436">
    <property type="entry name" value="Sushi_SCR_CCP_dom"/>
</dbReference>
<comment type="caution">
    <text evidence="2">Lacks conserved residue(s) required for the propagation of feature annotation.</text>
</comment>
<feature type="domain" description="EGF-like" evidence="4">
    <location>
        <begin position="16"/>
        <end position="48"/>
    </location>
</feature>
<sequence>MSQGVWNPVKNFPDCKPAVCDKTCLNGGTCIGPDVCGCPPEYKGPRCEFYSLNCDIRNLTSDVKISWVCTQSNNETSCRVKCKTPFEFETPTEEVYKCSQDGVWTPPTIPECISPDMAATTTETSEGKKKKI</sequence>
<reference evidence="6" key="1">
    <citation type="submission" date="2020-07" db="EMBL/GenBank/DDBJ databases">
        <title>Multicomponent nature underlies the extraordinary mechanical properties of spider dragline silk.</title>
        <authorList>
            <person name="Kono N."/>
            <person name="Nakamura H."/>
            <person name="Mori M."/>
            <person name="Yoshida Y."/>
            <person name="Ohtoshi R."/>
            <person name="Malay A.D."/>
            <person name="Moran D.A.P."/>
            <person name="Tomita M."/>
            <person name="Numata K."/>
            <person name="Arakawa K."/>
        </authorList>
    </citation>
    <scope>NUCLEOTIDE SEQUENCE</scope>
</reference>
<keyword evidence="7" id="KW-1185">Reference proteome</keyword>
<dbReference type="AlphaFoldDB" id="A0A8X6HUF2"/>
<feature type="disulfide bond" evidence="2">
    <location>
        <begin position="20"/>
        <end position="30"/>
    </location>
</feature>
<dbReference type="Gene3D" id="2.10.25.10">
    <property type="entry name" value="Laminin"/>
    <property type="match status" value="1"/>
</dbReference>
<dbReference type="PROSITE" id="PS50923">
    <property type="entry name" value="SUSHI"/>
    <property type="match status" value="1"/>
</dbReference>
<gene>
    <name evidence="6" type="primary">AVEN_218750_1</name>
    <name evidence="6" type="ORF">TNCT_141822</name>
</gene>
<dbReference type="OrthoDB" id="6433636at2759"/>
<evidence type="ECO:0000313" key="6">
    <source>
        <dbReference type="EMBL" id="GFR30088.1"/>
    </source>
</evidence>
<organism evidence="6 7">
    <name type="scientific">Trichonephila clavata</name>
    <name type="common">Joro spider</name>
    <name type="synonym">Nephila clavata</name>
    <dbReference type="NCBI Taxonomy" id="2740835"/>
    <lineage>
        <taxon>Eukaryota</taxon>
        <taxon>Metazoa</taxon>
        <taxon>Ecdysozoa</taxon>
        <taxon>Arthropoda</taxon>
        <taxon>Chelicerata</taxon>
        <taxon>Arachnida</taxon>
        <taxon>Araneae</taxon>
        <taxon>Araneomorphae</taxon>
        <taxon>Entelegynae</taxon>
        <taxon>Araneoidea</taxon>
        <taxon>Nephilidae</taxon>
        <taxon>Trichonephila</taxon>
    </lineage>
</organism>
<evidence type="ECO:0000259" key="4">
    <source>
        <dbReference type="PROSITE" id="PS50026"/>
    </source>
</evidence>
<feature type="disulfide bond" evidence="2">
    <location>
        <begin position="38"/>
        <end position="47"/>
    </location>
</feature>
<dbReference type="EMBL" id="BMAO01029206">
    <property type="protein sequence ID" value="GFR30088.1"/>
    <property type="molecule type" value="Genomic_DNA"/>
</dbReference>
<keyword evidence="2" id="KW-0245">EGF-like domain</keyword>
<evidence type="ECO:0000256" key="2">
    <source>
        <dbReference type="PROSITE-ProRule" id="PRU00076"/>
    </source>
</evidence>
<feature type="domain" description="Sushi" evidence="5">
    <location>
        <begin position="52"/>
        <end position="114"/>
    </location>
</feature>
<evidence type="ECO:0000313" key="7">
    <source>
        <dbReference type="Proteomes" id="UP000887116"/>
    </source>
</evidence>
<name>A0A8X6HUF2_TRICU</name>
<keyword evidence="3" id="KW-0768">Sushi</keyword>
<protein>
    <recommendedName>
        <fullName evidence="8">EGF-like domain-containing protein</fullName>
    </recommendedName>
</protein>
<dbReference type="PROSITE" id="PS00022">
    <property type="entry name" value="EGF_1"/>
    <property type="match status" value="1"/>
</dbReference>
<dbReference type="Proteomes" id="UP000887116">
    <property type="component" value="Unassembled WGS sequence"/>
</dbReference>
<keyword evidence="1 2" id="KW-1015">Disulfide bond</keyword>
<proteinExistence type="predicted"/>
<evidence type="ECO:0000259" key="5">
    <source>
        <dbReference type="PROSITE" id="PS50923"/>
    </source>
</evidence>